<feature type="domain" description="AFP-like" evidence="1">
    <location>
        <begin position="293"/>
        <end position="352"/>
    </location>
</feature>
<comment type="caution">
    <text evidence="2">The sequence shown here is derived from an EMBL/GenBank/DDBJ whole genome shotgun (WGS) entry which is preliminary data.</text>
</comment>
<dbReference type="PANTHER" id="PTHR42966">
    <property type="entry name" value="N-ACETYLNEURAMINATE SYNTHASE"/>
    <property type="match status" value="1"/>
</dbReference>
<dbReference type="OMA" id="MTYIDYR"/>
<dbReference type="PANTHER" id="PTHR42966:SF1">
    <property type="entry name" value="SIALIC ACID SYNTHASE"/>
    <property type="match status" value="1"/>
</dbReference>
<reference evidence="2 3" key="1">
    <citation type="submission" date="2015-12" db="EMBL/GenBank/DDBJ databases">
        <title>The genome of Folsomia candida.</title>
        <authorList>
            <person name="Faddeeva A."/>
            <person name="Derks M.F."/>
            <person name="Anvar Y."/>
            <person name="Smit S."/>
            <person name="Van Straalen N."/>
            <person name="Roelofs D."/>
        </authorList>
    </citation>
    <scope>NUCLEOTIDE SEQUENCE [LARGE SCALE GENOMIC DNA]</scope>
    <source>
        <strain evidence="2 3">VU population</strain>
        <tissue evidence="2">Whole body</tissue>
    </source>
</reference>
<dbReference type="InterPro" id="IPR013974">
    <property type="entry name" value="SAF"/>
</dbReference>
<evidence type="ECO:0000313" key="3">
    <source>
        <dbReference type="Proteomes" id="UP000198287"/>
    </source>
</evidence>
<proteinExistence type="predicted"/>
<dbReference type="InterPro" id="IPR036732">
    <property type="entry name" value="AFP_Neu5c_C_sf"/>
</dbReference>
<protein>
    <submittedName>
        <fullName evidence="2">Sialic acid synthase</fullName>
    </submittedName>
</protein>
<gene>
    <name evidence="2" type="ORF">Fcan01_03970</name>
</gene>
<dbReference type="SUPFAM" id="SSF51569">
    <property type="entry name" value="Aldolase"/>
    <property type="match status" value="1"/>
</dbReference>
<dbReference type="PROSITE" id="PS50844">
    <property type="entry name" value="AFP_LIKE"/>
    <property type="match status" value="1"/>
</dbReference>
<dbReference type="InterPro" id="IPR051690">
    <property type="entry name" value="PseI-like"/>
</dbReference>
<evidence type="ECO:0000259" key="1">
    <source>
        <dbReference type="PROSITE" id="PS50844"/>
    </source>
</evidence>
<dbReference type="SUPFAM" id="SSF51269">
    <property type="entry name" value="AFP III-like domain"/>
    <property type="match status" value="1"/>
</dbReference>
<dbReference type="SMART" id="SM00858">
    <property type="entry name" value="SAF"/>
    <property type="match status" value="1"/>
</dbReference>
<dbReference type="Pfam" id="PF03102">
    <property type="entry name" value="NeuB"/>
    <property type="match status" value="1"/>
</dbReference>
<dbReference type="InterPro" id="IPR057736">
    <property type="entry name" value="SAF_PseI/NeuA/NeuB"/>
</dbReference>
<dbReference type="Gene3D" id="3.90.1210.10">
    <property type="entry name" value="Antifreeze-like/N-acetylneuraminic acid synthase C-terminal domain"/>
    <property type="match status" value="1"/>
</dbReference>
<dbReference type="GO" id="GO:0016051">
    <property type="term" value="P:carbohydrate biosynthetic process"/>
    <property type="evidence" value="ECO:0007669"/>
    <property type="project" value="InterPro"/>
</dbReference>
<dbReference type="AlphaFoldDB" id="A0A226EWQ2"/>
<accession>A0A226EWQ2</accession>
<dbReference type="Pfam" id="PF08666">
    <property type="entry name" value="SAF"/>
    <property type="match status" value="1"/>
</dbReference>
<name>A0A226EWQ2_FOLCA</name>
<dbReference type="OrthoDB" id="9928645at2759"/>
<dbReference type="InterPro" id="IPR006190">
    <property type="entry name" value="SAF_AFP_Neu5Ac"/>
</dbReference>
<dbReference type="GO" id="GO:0047444">
    <property type="term" value="F:N-acylneuraminate-9-phosphate synthase activity"/>
    <property type="evidence" value="ECO:0007669"/>
    <property type="project" value="TreeGrafter"/>
</dbReference>
<dbReference type="InterPro" id="IPR013132">
    <property type="entry name" value="PseI/NeuA/B-like_N"/>
</dbReference>
<keyword evidence="3" id="KW-1185">Reference proteome</keyword>
<dbReference type="CDD" id="cd11615">
    <property type="entry name" value="SAF_NeuB_like"/>
    <property type="match status" value="1"/>
</dbReference>
<evidence type="ECO:0000313" key="2">
    <source>
        <dbReference type="EMBL" id="OXA61261.1"/>
    </source>
</evidence>
<dbReference type="InterPro" id="IPR013785">
    <property type="entry name" value="Aldolase_TIM"/>
</dbReference>
<dbReference type="EMBL" id="LNIX01000001">
    <property type="protein sequence ID" value="OXA61261.1"/>
    <property type="molecule type" value="Genomic_DNA"/>
</dbReference>
<sequence>MPRVVRGLPIGDGYPCFIIAEIGQNHQGDANLAKELILKAKECGANCVKLQKSSLPDKFTKAALEREYVSENSFGRTYGEHKEHLELSGEEYRDLQRYANQLGVMFSASAMDKVSADLLIELDVPFIKIGSGDTNNYQMLEHIAKSGKPIILSTGMQEFDTVKTAVSIITKHHPDNLVLLHCVSAYPTPLQDVNLSLINLYKDTFSSVPIGYSGHELGIAVSIGAVALGAKVIERHFTLDKTLKGTDHRCSLDPDEFLAMVEGIRQVETALIGEPHKTILASELPCNDKLGKSLVAVDTIREGDLLDIDNIVVKVSYPKGLQPERLFYILGKMVNKTIEADTPIKPEYIINLDL</sequence>
<dbReference type="Proteomes" id="UP000198287">
    <property type="component" value="Unassembled WGS sequence"/>
</dbReference>
<organism evidence="2 3">
    <name type="scientific">Folsomia candida</name>
    <name type="common">Springtail</name>
    <dbReference type="NCBI Taxonomy" id="158441"/>
    <lineage>
        <taxon>Eukaryota</taxon>
        <taxon>Metazoa</taxon>
        <taxon>Ecdysozoa</taxon>
        <taxon>Arthropoda</taxon>
        <taxon>Hexapoda</taxon>
        <taxon>Collembola</taxon>
        <taxon>Entomobryomorpha</taxon>
        <taxon>Isotomoidea</taxon>
        <taxon>Isotomidae</taxon>
        <taxon>Proisotominae</taxon>
        <taxon>Folsomia</taxon>
    </lineage>
</organism>
<dbReference type="STRING" id="158441.A0A226EWQ2"/>
<dbReference type="Gene3D" id="3.20.20.70">
    <property type="entry name" value="Aldolase class I"/>
    <property type="match status" value="1"/>
</dbReference>